<dbReference type="RefSeq" id="WP_241237617.1">
    <property type="nucleotide sequence ID" value="NZ_BSDQ01000001.1"/>
</dbReference>
<feature type="compositionally biased region" description="Low complexity" evidence="5">
    <location>
        <begin position="10"/>
        <end position="48"/>
    </location>
</feature>
<dbReference type="PRINTS" id="PR00455">
    <property type="entry name" value="HTHTETR"/>
</dbReference>
<protein>
    <submittedName>
        <fullName evidence="7">TetR family transcriptional regulator</fullName>
    </submittedName>
</protein>
<dbReference type="PANTHER" id="PTHR47506:SF6">
    <property type="entry name" value="HTH-TYPE TRANSCRIPTIONAL REPRESSOR NEMR"/>
    <property type="match status" value="1"/>
</dbReference>
<dbReference type="SUPFAM" id="SSF46689">
    <property type="entry name" value="Homeodomain-like"/>
    <property type="match status" value="1"/>
</dbReference>
<evidence type="ECO:0000256" key="1">
    <source>
        <dbReference type="ARBA" id="ARBA00023015"/>
    </source>
</evidence>
<organism evidence="7 8">
    <name type="scientific">Brachybacterium conglomeratum</name>
    <dbReference type="NCBI Taxonomy" id="47846"/>
    <lineage>
        <taxon>Bacteria</taxon>
        <taxon>Bacillati</taxon>
        <taxon>Actinomycetota</taxon>
        <taxon>Actinomycetes</taxon>
        <taxon>Micrococcales</taxon>
        <taxon>Dermabacteraceae</taxon>
        <taxon>Brachybacterium</taxon>
    </lineage>
</organism>
<dbReference type="Proteomes" id="UP001144451">
    <property type="component" value="Unassembled WGS sequence"/>
</dbReference>
<dbReference type="SUPFAM" id="SSF48498">
    <property type="entry name" value="Tetracyclin repressor-like, C-terminal domain"/>
    <property type="match status" value="1"/>
</dbReference>
<evidence type="ECO:0000256" key="5">
    <source>
        <dbReference type="SAM" id="MobiDB-lite"/>
    </source>
</evidence>
<name>A0ABQ5RFH4_9MICO</name>
<evidence type="ECO:0000313" key="7">
    <source>
        <dbReference type="EMBL" id="GLI30116.1"/>
    </source>
</evidence>
<dbReference type="InterPro" id="IPR036271">
    <property type="entry name" value="Tet_transcr_reg_TetR-rel_C_sf"/>
</dbReference>
<comment type="caution">
    <text evidence="7">The sequence shown here is derived from an EMBL/GenBank/DDBJ whole genome shotgun (WGS) entry which is preliminary data.</text>
</comment>
<evidence type="ECO:0000259" key="6">
    <source>
        <dbReference type="PROSITE" id="PS50977"/>
    </source>
</evidence>
<dbReference type="GeneID" id="78121295"/>
<dbReference type="Pfam" id="PF00440">
    <property type="entry name" value="TetR_N"/>
    <property type="match status" value="1"/>
</dbReference>
<evidence type="ECO:0000256" key="3">
    <source>
        <dbReference type="ARBA" id="ARBA00023163"/>
    </source>
</evidence>
<dbReference type="EMBL" id="BSDQ01000001">
    <property type="protein sequence ID" value="GLI30116.1"/>
    <property type="molecule type" value="Genomic_DNA"/>
</dbReference>
<dbReference type="InterPro" id="IPR001647">
    <property type="entry name" value="HTH_TetR"/>
</dbReference>
<evidence type="ECO:0000256" key="2">
    <source>
        <dbReference type="ARBA" id="ARBA00023125"/>
    </source>
</evidence>
<evidence type="ECO:0000313" key="8">
    <source>
        <dbReference type="Proteomes" id="UP001144451"/>
    </source>
</evidence>
<sequence>MSTDDEPAEDPANPAASSASSPAGDLAIPADDAAGPAGPSAAGTARPRGIGRQGSYSKGIARRQEILDRAIEVFRDRGADGTSLRRIAEAIGVSHGALLHYFSSREELLVAVYEHAERRRDLDRLEREGPSALDDERAVEVMANAALANLEVPGLVQLYSTLVATSLESERGPAKEFFTARFENVRGGLATRLREDQAAGRVRGDVDPEQMAALIVAASDGLQIQWLLEPSIQLQRTLELFAVLLEP</sequence>
<feature type="DNA-binding region" description="H-T-H motif" evidence="4">
    <location>
        <begin position="83"/>
        <end position="102"/>
    </location>
</feature>
<keyword evidence="8" id="KW-1185">Reference proteome</keyword>
<keyword evidence="3" id="KW-0804">Transcription</keyword>
<accession>A0ABQ5RFH4</accession>
<reference evidence="7" key="1">
    <citation type="submission" date="2022-12" db="EMBL/GenBank/DDBJ databases">
        <title>Reference genome sequencing for broad-spectrum identification of bacterial and archaeal isolates by mass spectrometry.</title>
        <authorList>
            <person name="Sekiguchi Y."/>
            <person name="Tourlousse D.M."/>
        </authorList>
    </citation>
    <scope>NUCLEOTIDE SEQUENCE</scope>
    <source>
        <strain evidence="7">5-2</strain>
    </source>
</reference>
<keyword evidence="2 4" id="KW-0238">DNA-binding</keyword>
<dbReference type="Gene3D" id="1.10.357.10">
    <property type="entry name" value="Tetracycline Repressor, domain 2"/>
    <property type="match status" value="1"/>
</dbReference>
<dbReference type="InterPro" id="IPR009057">
    <property type="entry name" value="Homeodomain-like_sf"/>
</dbReference>
<keyword evidence="1" id="KW-0805">Transcription regulation</keyword>
<proteinExistence type="predicted"/>
<gene>
    <name evidence="7" type="ORF">BCONGLO52_09570</name>
</gene>
<evidence type="ECO:0000256" key="4">
    <source>
        <dbReference type="PROSITE-ProRule" id="PRU00335"/>
    </source>
</evidence>
<feature type="domain" description="HTH tetR-type" evidence="6">
    <location>
        <begin position="60"/>
        <end position="120"/>
    </location>
</feature>
<feature type="region of interest" description="Disordered" evidence="5">
    <location>
        <begin position="1"/>
        <end position="57"/>
    </location>
</feature>
<dbReference type="PANTHER" id="PTHR47506">
    <property type="entry name" value="TRANSCRIPTIONAL REGULATORY PROTEIN"/>
    <property type="match status" value="1"/>
</dbReference>
<dbReference type="PROSITE" id="PS50977">
    <property type="entry name" value="HTH_TETR_2"/>
    <property type="match status" value="1"/>
</dbReference>